<protein>
    <submittedName>
        <fullName evidence="3">Uncharacterized protein LOC109479864</fullName>
    </submittedName>
</protein>
<evidence type="ECO:0000256" key="1">
    <source>
        <dbReference type="SAM" id="MobiDB-lite"/>
    </source>
</evidence>
<sequence>MPGGRTMASLQTTYPPARNAETVTKVRAMNDHEDRKRKVLLQQFEKENSVFMKNRAQEKKLFQGRLRNLQNTQHKMRSLSPTKADTGMASPEVLKKNNRRPVTEYGPRGNVRWTEEDKDNILKEFRDESVDHTPNVSPPSGTPPKDRKETRTRALTASDCFRKKMLELEREDHALLSTPPRVRRQQLLTGRPRMQKETLPGNKDGVSREVQKVPKNVDGNSASTESSNLCLPSIAPKTATQQKDEQQSKVEHENQEASGAPDPTAARVEEWLNKFSSTLIVETSSENSTHDVVKNRSHCDLRVSEDDAREWENVVGARRTRRRYYIHPATCEVMKPRNIVSRVEEMSGKAGILAWLGLETPDFRAILK</sequence>
<feature type="compositionally biased region" description="Polar residues" evidence="1">
    <location>
        <begin position="73"/>
        <end position="83"/>
    </location>
</feature>
<dbReference type="KEGG" id="bbel:109479864"/>
<feature type="compositionally biased region" description="Basic and acidic residues" evidence="1">
    <location>
        <begin position="113"/>
        <end position="131"/>
    </location>
</feature>
<proteinExistence type="predicted"/>
<accession>A0A6P4ZTN0</accession>
<dbReference type="OrthoDB" id="10002722at2759"/>
<dbReference type="RefSeq" id="XP_019637459.1">
    <property type="nucleotide sequence ID" value="XM_019781900.1"/>
</dbReference>
<evidence type="ECO:0000313" key="2">
    <source>
        <dbReference type="Proteomes" id="UP000515135"/>
    </source>
</evidence>
<organism evidence="2 3">
    <name type="scientific">Branchiostoma belcheri</name>
    <name type="common">Amphioxus</name>
    <dbReference type="NCBI Taxonomy" id="7741"/>
    <lineage>
        <taxon>Eukaryota</taxon>
        <taxon>Metazoa</taxon>
        <taxon>Chordata</taxon>
        <taxon>Cephalochordata</taxon>
        <taxon>Leptocardii</taxon>
        <taxon>Amphioxiformes</taxon>
        <taxon>Branchiostomatidae</taxon>
        <taxon>Branchiostoma</taxon>
    </lineage>
</organism>
<feature type="compositionally biased region" description="Basic and acidic residues" evidence="1">
    <location>
        <begin position="242"/>
        <end position="255"/>
    </location>
</feature>
<keyword evidence="2" id="KW-1185">Reference proteome</keyword>
<feature type="region of interest" description="Disordered" evidence="1">
    <location>
        <begin position="73"/>
        <end position="157"/>
    </location>
</feature>
<dbReference type="GeneID" id="109479864"/>
<feature type="region of interest" description="Disordered" evidence="1">
    <location>
        <begin position="176"/>
        <end position="263"/>
    </location>
</feature>
<dbReference type="Proteomes" id="UP000515135">
    <property type="component" value="Unplaced"/>
</dbReference>
<feature type="region of interest" description="Disordered" evidence="1">
    <location>
        <begin position="1"/>
        <end position="20"/>
    </location>
</feature>
<reference evidence="3" key="1">
    <citation type="submission" date="2025-08" db="UniProtKB">
        <authorList>
            <consortium name="RefSeq"/>
        </authorList>
    </citation>
    <scope>IDENTIFICATION</scope>
    <source>
        <tissue evidence="3">Gonad</tissue>
    </source>
</reference>
<evidence type="ECO:0000313" key="3">
    <source>
        <dbReference type="RefSeq" id="XP_019637459.1"/>
    </source>
</evidence>
<name>A0A6P4ZTN0_BRABE</name>
<gene>
    <name evidence="3" type="primary">LOC109479864</name>
</gene>
<dbReference type="AlphaFoldDB" id="A0A6P4ZTN0"/>
<feature type="compositionally biased region" description="Polar residues" evidence="1">
    <location>
        <begin position="218"/>
        <end position="230"/>
    </location>
</feature>